<dbReference type="GO" id="GO:0004519">
    <property type="term" value="F:endonuclease activity"/>
    <property type="evidence" value="ECO:0007669"/>
    <property type="project" value="UniProtKB-KW"/>
</dbReference>
<evidence type="ECO:0000256" key="6">
    <source>
        <dbReference type="PIRSR" id="PIRSR640255-1"/>
    </source>
</evidence>
<dbReference type="InterPro" id="IPR043504">
    <property type="entry name" value="Peptidase_S1_PA_chymotrypsin"/>
</dbReference>
<dbReference type="Gene3D" id="2.40.10.10">
    <property type="entry name" value="Trypsin-like serine proteases"/>
    <property type="match status" value="2"/>
</dbReference>
<comment type="similarity">
    <text evidence="1 8">Belongs to the peptidase S1B family.</text>
</comment>
<dbReference type="InterPro" id="IPR009003">
    <property type="entry name" value="Peptidase_S1_PA"/>
</dbReference>
<sequence length="720" mass="78374">MALDSAGLRADTVTQIRERIAATSDERMKSRAKVASGDWRGAEPDNTRAVAYAARIDREAGHAEASRGTNDFQPAAFLPDGAKARRAVARTILESSGESRTATGFLISADLFLTNQHVVKDAADATLTQILFDDELDERGEIRPATAFALDPDTLFLASEEAQLDYALIAVGARVRGAGALADFGFCPLSRTPDRHQLGINANIVQHPEGRKKIVVLRNNLIVARDDNDGRLFYETDTLDGSSGSPVFNDLWDVVALHHYGEANEDVVLPSGSKTRSVNEGIRISSIYDDLSAKVAGLAGRGRELLEQALVLWKTDAPTEKKLTPRPRQTDDAASPAEAAAASGSRKAPPSPDPILVSKEAPAMPIPASEATIVLPLEITIRIGTPASVSSLSPGGAAERALAPAPRALAEAKRIDRDYANRNGFDPTFVPGLDIDLATIVDPLKKKIAALLEPAEGRLSGELIYENFSVVMHKVRRIAILTATNIDGETYIEIDRKTGQPAEEQPRAEGDVWYKDTRINEPLTLTNDFYSGWSHIFDRGHLTRRNDPTWGPNAARANADTFHFTNCSPQHWKFNESIEFWQGVERYVLEQGLWETGFDKRLSVLQGPLYDAPQPLYADDVEVPNAFWKIVVWKGKGGLKAVALVVDQTDLLSIMRRGGGQPDETTRAKVTQFRTTVADVASRSGLRLDALAPYDTAAGGLPHVGEAQRVLTSFAQIKVR</sequence>
<keyword evidence="12" id="KW-0255">Endonuclease</keyword>
<dbReference type="RefSeq" id="WP_012590132.1">
    <property type="nucleotide sequence ID" value="NC_011666.1"/>
</dbReference>
<dbReference type="InterPro" id="IPR044925">
    <property type="entry name" value="His-Me_finger_sf"/>
</dbReference>
<dbReference type="KEGG" id="msl:Msil_1093"/>
<keyword evidence="4 8" id="KW-0378">Hydrolase</keyword>
<feature type="domain" description="ENPP1-3/EXOG-like endonuclease/phosphodiesterase" evidence="10">
    <location>
        <begin position="465"/>
        <end position="695"/>
    </location>
</feature>
<dbReference type="Gene3D" id="3.40.570.10">
    <property type="entry name" value="Extracellular Endonuclease, subunit A"/>
    <property type="match status" value="1"/>
</dbReference>
<dbReference type="GO" id="GO:0003676">
    <property type="term" value="F:nucleic acid binding"/>
    <property type="evidence" value="ECO:0007669"/>
    <property type="project" value="InterPro"/>
</dbReference>
<feature type="binding site" evidence="7">
    <location>
        <position position="575"/>
    </location>
    <ligand>
        <name>Mg(2+)</name>
        <dbReference type="ChEBI" id="CHEBI:18420"/>
        <note>catalytic</note>
    </ligand>
</feature>
<dbReference type="STRING" id="395965.Msil_1093"/>
<dbReference type="GO" id="GO:0006508">
    <property type="term" value="P:proteolysis"/>
    <property type="evidence" value="ECO:0007669"/>
    <property type="project" value="UniProtKB-KW"/>
</dbReference>
<dbReference type="HOGENOM" id="CLU_016161_0_0_5"/>
<dbReference type="GO" id="GO:0008236">
    <property type="term" value="F:serine-type peptidase activity"/>
    <property type="evidence" value="ECO:0007669"/>
    <property type="project" value="UniProtKB-KW"/>
</dbReference>
<evidence type="ECO:0000259" key="11">
    <source>
        <dbReference type="SMART" id="SM00892"/>
    </source>
</evidence>
<dbReference type="SMART" id="SM00477">
    <property type="entry name" value="NUC"/>
    <property type="match status" value="1"/>
</dbReference>
<organism evidence="12 13">
    <name type="scientific">Methylocella silvestris (strain DSM 15510 / CIP 108128 / LMG 27833 / NCIMB 13906 / BL2)</name>
    <dbReference type="NCBI Taxonomy" id="395965"/>
    <lineage>
        <taxon>Bacteria</taxon>
        <taxon>Pseudomonadati</taxon>
        <taxon>Pseudomonadota</taxon>
        <taxon>Alphaproteobacteria</taxon>
        <taxon>Hyphomicrobiales</taxon>
        <taxon>Beijerinckiaceae</taxon>
        <taxon>Methylocella</taxon>
    </lineage>
</organism>
<dbReference type="PANTHER" id="PTHR13966">
    <property type="entry name" value="ENDONUCLEASE RELATED"/>
    <property type="match status" value="1"/>
</dbReference>
<keyword evidence="5 8" id="KW-0720">Serine protease</keyword>
<evidence type="ECO:0000256" key="1">
    <source>
        <dbReference type="ARBA" id="ARBA00008764"/>
    </source>
</evidence>
<keyword evidence="3" id="KW-0732">Signal</keyword>
<dbReference type="GO" id="GO:0046872">
    <property type="term" value="F:metal ion binding"/>
    <property type="evidence" value="ECO:0007669"/>
    <property type="project" value="UniProtKB-KW"/>
</dbReference>
<dbReference type="eggNOG" id="COG1864">
    <property type="taxonomic scope" value="Bacteria"/>
</dbReference>
<dbReference type="InterPro" id="IPR044929">
    <property type="entry name" value="DNA/RNA_non-sp_Endonuclease_sf"/>
</dbReference>
<dbReference type="InterPro" id="IPR008256">
    <property type="entry name" value="Peptidase_S1B"/>
</dbReference>
<dbReference type="SUPFAM" id="SSF50494">
    <property type="entry name" value="Trypsin-like serine proteases"/>
    <property type="match status" value="1"/>
</dbReference>
<evidence type="ECO:0000256" key="8">
    <source>
        <dbReference type="RuleBase" id="RU004296"/>
    </source>
</evidence>
<feature type="compositionally biased region" description="Low complexity" evidence="9">
    <location>
        <begin position="333"/>
        <end position="348"/>
    </location>
</feature>
<keyword evidence="7" id="KW-0479">Metal-binding</keyword>
<dbReference type="EMBL" id="CP001280">
    <property type="protein sequence ID" value="ACK50062.1"/>
    <property type="molecule type" value="Genomic_DNA"/>
</dbReference>
<evidence type="ECO:0000313" key="13">
    <source>
        <dbReference type="Proteomes" id="UP000002257"/>
    </source>
</evidence>
<dbReference type="AlphaFoldDB" id="B8END1"/>
<dbReference type="InterPro" id="IPR020821">
    <property type="entry name" value="ENPP1-3/EXOG-like_nuc-like"/>
</dbReference>
<feature type="region of interest" description="Disordered" evidence="9">
    <location>
        <begin position="318"/>
        <end position="358"/>
    </location>
</feature>
<dbReference type="PRINTS" id="PR00839">
    <property type="entry name" value="V8PROTEASE"/>
</dbReference>
<evidence type="ECO:0000313" key="12">
    <source>
        <dbReference type="EMBL" id="ACK50062.1"/>
    </source>
</evidence>
<feature type="domain" description="DNA/RNA non-specific endonuclease/pyrophosphatase/phosphodiesterase" evidence="11">
    <location>
        <begin position="464"/>
        <end position="695"/>
    </location>
</feature>
<gene>
    <name evidence="12" type="ordered locus">Msil_1093</name>
</gene>
<evidence type="ECO:0000256" key="2">
    <source>
        <dbReference type="ARBA" id="ARBA00022670"/>
    </source>
</evidence>
<evidence type="ECO:0000259" key="10">
    <source>
        <dbReference type="SMART" id="SM00477"/>
    </source>
</evidence>
<dbReference type="SUPFAM" id="SSF54060">
    <property type="entry name" value="His-Me finger endonucleases"/>
    <property type="match status" value="1"/>
</dbReference>
<evidence type="ECO:0000256" key="7">
    <source>
        <dbReference type="PIRSR" id="PIRSR640255-2"/>
    </source>
</evidence>
<keyword evidence="12" id="KW-0540">Nuclease</keyword>
<dbReference type="EC" id="3.4.21.-" evidence="8"/>
<feature type="active site" description="Proton acceptor" evidence="6">
    <location>
        <position position="541"/>
    </location>
</feature>
<dbReference type="InterPro" id="IPR040255">
    <property type="entry name" value="Non-specific_endonuclease"/>
</dbReference>
<accession>B8END1</accession>
<evidence type="ECO:0000256" key="4">
    <source>
        <dbReference type="ARBA" id="ARBA00022801"/>
    </source>
</evidence>
<reference evidence="12 13" key="1">
    <citation type="journal article" date="2010" name="J. Bacteriol.">
        <title>Complete genome sequence of the aerobic facultative methanotroph Methylocella silvestris BL2.</title>
        <authorList>
            <person name="Chen Y."/>
            <person name="Crombie A."/>
            <person name="Rahman M.T."/>
            <person name="Dedysh S.N."/>
            <person name="Liesack W."/>
            <person name="Stott M.B."/>
            <person name="Alam M."/>
            <person name="Theisen A.R."/>
            <person name="Murrell J.C."/>
            <person name="Dunfield P.F."/>
        </authorList>
    </citation>
    <scope>NUCLEOTIDE SEQUENCE [LARGE SCALE GENOMIC DNA]</scope>
    <source>
        <strain evidence="13">DSM 15510 / CIP 108128 / LMG 27833 / NCIMB 13906 / BL2</strain>
    </source>
</reference>
<keyword evidence="13" id="KW-1185">Reference proteome</keyword>
<dbReference type="Proteomes" id="UP000002257">
    <property type="component" value="Chromosome"/>
</dbReference>
<dbReference type="InterPro" id="IPR001604">
    <property type="entry name" value="Endo_G_ENPP1-like_dom"/>
</dbReference>
<name>B8END1_METSB</name>
<evidence type="ECO:0000256" key="3">
    <source>
        <dbReference type="ARBA" id="ARBA00022729"/>
    </source>
</evidence>
<dbReference type="Pfam" id="PF13365">
    <property type="entry name" value="Trypsin_2"/>
    <property type="match status" value="1"/>
</dbReference>
<keyword evidence="2 8" id="KW-0645">Protease</keyword>
<evidence type="ECO:0000256" key="5">
    <source>
        <dbReference type="ARBA" id="ARBA00022825"/>
    </source>
</evidence>
<dbReference type="SMART" id="SM00892">
    <property type="entry name" value="Endonuclease_NS"/>
    <property type="match status" value="1"/>
</dbReference>
<evidence type="ECO:0000256" key="9">
    <source>
        <dbReference type="SAM" id="MobiDB-lite"/>
    </source>
</evidence>
<dbReference type="PANTHER" id="PTHR13966:SF5">
    <property type="entry name" value="ENDONUCLEASE G, MITOCHONDRIAL"/>
    <property type="match status" value="1"/>
</dbReference>
<dbReference type="eggNOG" id="COG3591">
    <property type="taxonomic scope" value="Bacteria"/>
</dbReference>
<feature type="compositionally biased region" description="Basic and acidic residues" evidence="9">
    <location>
        <begin position="318"/>
        <end position="331"/>
    </location>
</feature>
<protein>
    <recommendedName>
        <fullName evidence="8">Serine protease</fullName>
        <ecNumber evidence="8">3.4.21.-</ecNumber>
    </recommendedName>
</protein>
<dbReference type="Pfam" id="PF01223">
    <property type="entry name" value="Endonuclease_NS"/>
    <property type="match status" value="1"/>
</dbReference>
<proteinExistence type="inferred from homology"/>